<dbReference type="OrthoDB" id="9805070at2"/>
<evidence type="ECO:0008006" key="4">
    <source>
        <dbReference type="Google" id="ProtNLM"/>
    </source>
</evidence>
<evidence type="ECO:0000313" key="3">
    <source>
        <dbReference type="Proteomes" id="UP000179284"/>
    </source>
</evidence>
<keyword evidence="3" id="KW-1185">Reference proteome</keyword>
<dbReference type="Proteomes" id="UP000179284">
    <property type="component" value="Chromosome I"/>
</dbReference>
<reference evidence="3" key="1">
    <citation type="submission" date="2016-10" db="EMBL/GenBank/DDBJ databases">
        <title>The complete genome sequence of the rumen bacterium Butyrivibrio hungatei MB2003.</title>
        <authorList>
            <person name="Palevich N."/>
            <person name="Kelly W.J."/>
            <person name="Leahy S.C."/>
            <person name="Altermann E."/>
            <person name="Rakonjac J."/>
            <person name="Attwood G.T."/>
        </authorList>
    </citation>
    <scope>NUCLEOTIDE SEQUENCE [LARGE SCALE GENOMIC DNA]</scope>
    <source>
        <strain evidence="3">MB2003</strain>
    </source>
</reference>
<evidence type="ECO:0000313" key="2">
    <source>
        <dbReference type="EMBL" id="AOZ95799.1"/>
    </source>
</evidence>
<keyword evidence="1" id="KW-0732">Signal</keyword>
<feature type="chain" id="PRO_5038682696" description="YD repeat-containing protein" evidence="1">
    <location>
        <begin position="20"/>
        <end position="257"/>
    </location>
</feature>
<gene>
    <name evidence="2" type="ORF">bhn_I0765</name>
</gene>
<dbReference type="PROSITE" id="PS51257">
    <property type="entry name" value="PROKAR_LIPOPROTEIN"/>
    <property type="match status" value="1"/>
</dbReference>
<feature type="signal peptide" evidence="1">
    <location>
        <begin position="1"/>
        <end position="19"/>
    </location>
</feature>
<sequence length="257" mass="28401">MMKKNLVAMMVTVVMVAGALVGCGSKEVAQETTPVAEASVAEATVEENAVDAAASTEESIVEETVVEKVEPQTKEMKVLAGSTRKVNGSYTDIYSYIYDENGEVVKAVWSDPKDEEVAEILSKEVLSVEDFTNFSEKYTVDYMLPTKTENGRILEGQWYAADGTDENDRVVYTYNDAGSELTKDEYGTDWETHVVYTYDENGYRISEETVDVDGATYNVDAEDIVSGIDEDGTMIYVTYSNGAEVTFYYTTIEVAVQ</sequence>
<proteinExistence type="predicted"/>
<accession>A0A1D9NZZ8</accession>
<evidence type="ECO:0000256" key="1">
    <source>
        <dbReference type="SAM" id="SignalP"/>
    </source>
</evidence>
<dbReference type="RefSeq" id="WP_071175538.1">
    <property type="nucleotide sequence ID" value="NZ_CP017831.1"/>
</dbReference>
<protein>
    <recommendedName>
        <fullName evidence="4">YD repeat-containing protein</fullName>
    </recommendedName>
</protein>
<name>A0A1D9NZZ8_9FIRM</name>
<dbReference type="KEGG" id="bhu:bhn_I0765"/>
<organism evidence="2 3">
    <name type="scientific">Butyrivibrio hungatei</name>
    <dbReference type="NCBI Taxonomy" id="185008"/>
    <lineage>
        <taxon>Bacteria</taxon>
        <taxon>Bacillati</taxon>
        <taxon>Bacillota</taxon>
        <taxon>Clostridia</taxon>
        <taxon>Lachnospirales</taxon>
        <taxon>Lachnospiraceae</taxon>
        <taxon>Butyrivibrio</taxon>
    </lineage>
</organism>
<dbReference type="EMBL" id="CP017831">
    <property type="protein sequence ID" value="AOZ95799.1"/>
    <property type="molecule type" value="Genomic_DNA"/>
</dbReference>
<dbReference type="AlphaFoldDB" id="A0A1D9NZZ8"/>